<feature type="coiled-coil region" evidence="1">
    <location>
        <begin position="903"/>
        <end position="997"/>
    </location>
</feature>
<feature type="compositionally biased region" description="Low complexity" evidence="2">
    <location>
        <begin position="1401"/>
        <end position="1423"/>
    </location>
</feature>
<evidence type="ECO:0008006" key="5">
    <source>
        <dbReference type="Google" id="ProtNLM"/>
    </source>
</evidence>
<protein>
    <recommendedName>
        <fullName evidence="5">Nucleoprotein TPR</fullName>
    </recommendedName>
</protein>
<feature type="compositionally biased region" description="Polar residues" evidence="2">
    <location>
        <begin position="1566"/>
        <end position="1576"/>
    </location>
</feature>
<dbReference type="GO" id="GO:0005643">
    <property type="term" value="C:nuclear pore"/>
    <property type="evidence" value="ECO:0007669"/>
    <property type="project" value="TreeGrafter"/>
</dbReference>
<feature type="coiled-coil region" evidence="1">
    <location>
        <begin position="1188"/>
        <end position="1280"/>
    </location>
</feature>
<feature type="coiled-coil region" evidence="1">
    <location>
        <begin position="230"/>
        <end position="257"/>
    </location>
</feature>
<organism evidence="3 4">
    <name type="scientific">Hypsibius exemplaris</name>
    <name type="common">Freshwater tardigrade</name>
    <dbReference type="NCBI Taxonomy" id="2072580"/>
    <lineage>
        <taxon>Eukaryota</taxon>
        <taxon>Metazoa</taxon>
        <taxon>Ecdysozoa</taxon>
        <taxon>Tardigrada</taxon>
        <taxon>Eutardigrada</taxon>
        <taxon>Parachela</taxon>
        <taxon>Hypsibioidea</taxon>
        <taxon>Hypsibiidae</taxon>
        <taxon>Hypsibius</taxon>
    </lineage>
</organism>
<dbReference type="EMBL" id="MTYJ01000313">
    <property type="protein sequence ID" value="OWA53295.1"/>
    <property type="molecule type" value="Genomic_DNA"/>
</dbReference>
<feature type="compositionally biased region" description="Polar residues" evidence="2">
    <location>
        <begin position="1837"/>
        <end position="1862"/>
    </location>
</feature>
<feature type="region of interest" description="Disordered" evidence="2">
    <location>
        <begin position="1"/>
        <end position="31"/>
    </location>
</feature>
<sequence length="2025" mass="221333">MASTGFPSRSDEEMPSSSSAQGPPGASFEDQLLEEREFLRNEINRIHGDHKKTVDLLRSSLEKDLQDANALIATQRDEISKQLRANQDLLRQQDIQTQKNLQSKNALTAAEEQISRLTTEKNNVVLLLDSTQTEIADLRGIITKQSLELSEKFGEVELLKMKLASKDSEIDFLKIAEKGLKSQTDQLRTDVGTLHGHLQAKDNEISRVRAECDRKVKDISKEKTALDDELWQEKRRSARLEETLRQEQEKVGQLQEKAAEFAGVKSRLLESLAAQTASSQQIADDLKKHLTALRTRNEQLEEESKSNENYRTELQEAYNQAVNKVQEEVSTAREEAASKTAELDAAKRELSSAKDLLAYLKHDTTGGPISPELQAFVRGHGFSVPRLYHEYRIVVEKLAEAQNSARAAQADLEARSQSWEQYLADRENEESVVHQFSNKLEKTEGELQQQITIVERLEKQGDTYRRNLRMMEHENKVLKEKSGQLERQLVAVLDGDVTGNGPQHSPARAGNRSGSFRNTQELVEVNLGLYSSVESLSRENFQLKEQIEAAAKNEQEFAQAVEAVRDIVEKKEMFERRMTELANEVQLYRVQNESSLFKDFMRCVATVPDQLESLVSLAGNENAMFAFIRAHGGADLADKFAVVQRETQTLRQELQESKAEAEKRKTDLDRLRATQQSELKSAVESRDRLLNELTTLRNEANAIRVENDNRTAEASRQVTKLSELYERLCASERECSSLSHELNSQKEDASRAAAQCQSLSMEKNGLVSRIEVLTEQQITLQAAVNQQNTTLQEWHQRETRLTRDLQTAQQSLAQHIATEAILQRDIQSERAKVQSSALELAAAKKQLDDLRTGTSATSRPPIIPHTTQTATPSSSIPSGSGASRGSTSSATGVGSSDFALNIIRQSSVQQDALQLRISELERQLAKAQADLAAKSRELETQRAEMVERAKEMNAVKTSMLTDINCIKTDRDVLRVQLNALKTENIRVTAENAKLIEEVRQKGKDSADLMGRYMTELKDHQTSSTAAADLRKETDQLKQTLLISKRREQDLQKSLDELAKKADTQEKALREEIRLLEEERGNAQGWKRALYDQARPASTAFMTDEVQDLTILVEHQKRENESISKQLQLSKEENFANAAKVKSLTQTVSRLQEELQLVMQKQDSASSLTSFHQSYAEQQTILASTMEVNGKLRNDLNAALRETDELKTALKAASESTEALTVRLRDVQHENVRLTEESRTLKEQLETWNLRFGVNQQKDEIQSQKTRIADLEKQLKDQVSESEKRLAGQKNGLTKQLIEKLKTRDEAHKEAMAEVLKKLDIFHAERTENRAALAEKLAELERVSARSTVLRKELEALEATQKDSHDEVQRLRDENAQLREQMNQSSKARAVADESETSSGKSATAARSTAVVTPQTQTQTQTPRVPAVVAVTSVRTPHPPVAAVAPQAQEQHVQPMVQQPETSPAVPTEQPSGSGLQTVATGVRRRAPDEDSSPSDNSAQSPARKRVRVLLKPASGPVSIALRPPSPTSMSDVTSSTTPALAPPTAVVDQQEPASDGRPRTAPSVKQDASASTSFAMPSSVVDEVAGELLQQQQQPQRHLQAGSRGPEEGAVDSSAEVGLGTRMDGQAEPTDEADDDEAEIDEAATPGQGMDVEEAADQYLPMSGVAESSAAQELADIFADGPAEYSEEVVPEVVEEMRPLIPEPEIVAPVPEQSTTSVGVSAGVSAGEDSAQPIVEFLRDDASGEDLDQESLDQILGIQTVGGGDNEDGEVSDDEDDAGEGGLDSDGARLGDDDDDDAANDTEGSASDQASSSASRMLSAGDAGTGGRAASEHSVVDISSQGAAAQETTSALGTSTVTGSISLPTLRPTLRTTHVRSTTSSIAATEPAGIPARPATSGSSSSSVVAAGSGSPQRAPSTTTAVTRQPRAPILPPSVDASSSRSESGALVVLTGGLSAPSAPLRSAPPRRTLLPNLEGNVFLPPGRRPPGQEGGPPRGSSGAPMRRPNPGRGGPRGGRGQGGPPPFQ</sequence>
<feature type="compositionally biased region" description="Gly residues" evidence="2">
    <location>
        <begin position="2008"/>
        <end position="2019"/>
    </location>
</feature>
<feature type="region of interest" description="Disordered" evidence="2">
    <location>
        <begin position="495"/>
        <end position="514"/>
    </location>
</feature>
<feature type="region of interest" description="Disordered" evidence="2">
    <location>
        <begin position="1379"/>
        <end position="1423"/>
    </location>
</feature>
<proteinExistence type="predicted"/>
<feature type="coiled-coil region" evidence="1">
    <location>
        <begin position="533"/>
        <end position="591"/>
    </location>
</feature>
<feature type="compositionally biased region" description="Low complexity" evidence="2">
    <location>
        <begin position="1863"/>
        <end position="1872"/>
    </location>
</feature>
<dbReference type="PANTHER" id="PTHR18898">
    <property type="entry name" value="NUCLEOPROTEIN TPR-RELATED"/>
    <property type="match status" value="1"/>
</dbReference>
<feature type="coiled-coil region" evidence="1">
    <location>
        <begin position="283"/>
        <end position="363"/>
    </location>
</feature>
<feature type="compositionally biased region" description="Low complexity" evidence="2">
    <location>
        <begin position="1532"/>
        <end position="1547"/>
    </location>
</feature>
<feature type="compositionally biased region" description="Low complexity" evidence="2">
    <location>
        <begin position="15"/>
        <end position="27"/>
    </location>
</feature>
<accession>A0A9X6NFL7</accession>
<feature type="compositionally biased region" description="Acidic residues" evidence="2">
    <location>
        <begin position="1629"/>
        <end position="1642"/>
    </location>
</feature>
<name>A0A9X6NFL7_HYPEX</name>
<reference evidence="4" key="1">
    <citation type="submission" date="2017-01" db="EMBL/GenBank/DDBJ databases">
        <title>Comparative genomics of anhydrobiosis in the tardigrade Hypsibius dujardini.</title>
        <authorList>
            <person name="Yoshida Y."/>
            <person name="Koutsovoulos G."/>
            <person name="Laetsch D."/>
            <person name="Stevens L."/>
            <person name="Kumar S."/>
            <person name="Horikawa D."/>
            <person name="Ishino K."/>
            <person name="Komine S."/>
            <person name="Tomita M."/>
            <person name="Blaxter M."/>
            <person name="Arakawa K."/>
        </authorList>
    </citation>
    <scope>NUCLEOTIDE SEQUENCE [LARGE SCALE GENOMIC DNA]</scope>
    <source>
        <strain evidence="4">Z151</strain>
    </source>
</reference>
<feature type="region of interest" description="Disordered" evidence="2">
    <location>
        <begin position="847"/>
        <end position="891"/>
    </location>
</feature>
<feature type="coiled-coil region" evidence="1">
    <location>
        <begin position="640"/>
        <end position="706"/>
    </location>
</feature>
<dbReference type="OrthoDB" id="10070293at2759"/>
<evidence type="ECO:0000313" key="3">
    <source>
        <dbReference type="EMBL" id="OWA53295.1"/>
    </source>
</evidence>
<dbReference type="PANTHER" id="PTHR18898:SF2">
    <property type="entry name" value="NUCLEOPROTEIN TPR"/>
    <property type="match status" value="1"/>
</dbReference>
<feature type="compositionally biased region" description="Polar residues" evidence="2">
    <location>
        <begin position="1912"/>
        <end position="1923"/>
    </location>
</feature>
<feature type="region of interest" description="Disordered" evidence="2">
    <location>
        <begin position="1704"/>
        <end position="2025"/>
    </location>
</feature>
<feature type="coiled-coil region" evidence="1">
    <location>
        <begin position="1047"/>
        <end position="1078"/>
    </location>
</feature>
<evidence type="ECO:0000256" key="1">
    <source>
        <dbReference type="SAM" id="Coils"/>
    </source>
</evidence>
<feature type="compositionally biased region" description="Low complexity" evidence="2">
    <location>
        <begin position="1897"/>
        <end position="1911"/>
    </location>
</feature>
<feature type="compositionally biased region" description="Polar residues" evidence="2">
    <location>
        <begin position="1468"/>
        <end position="1479"/>
    </location>
</feature>
<feature type="compositionally biased region" description="Low complexity" evidence="2">
    <location>
        <begin position="1588"/>
        <end position="1600"/>
    </location>
</feature>
<feature type="coiled-coil region" evidence="1">
    <location>
        <begin position="426"/>
        <end position="488"/>
    </location>
</feature>
<feature type="compositionally biased region" description="Low complexity" evidence="2">
    <location>
        <begin position="1995"/>
        <end position="2007"/>
    </location>
</feature>
<feature type="compositionally biased region" description="Low complexity" evidence="2">
    <location>
        <begin position="1440"/>
        <end position="1454"/>
    </location>
</feature>
<feature type="compositionally biased region" description="Acidic residues" evidence="2">
    <location>
        <begin position="1765"/>
        <end position="1779"/>
    </location>
</feature>
<dbReference type="Proteomes" id="UP000192578">
    <property type="component" value="Unassembled WGS sequence"/>
</dbReference>
<gene>
    <name evidence="3" type="ORF">BV898_17730</name>
</gene>
<feature type="coiled-coil region" evidence="1">
    <location>
        <begin position="1112"/>
        <end position="1160"/>
    </location>
</feature>
<feature type="region of interest" description="Disordered" evidence="2">
    <location>
        <begin position="1440"/>
        <end position="1668"/>
    </location>
</feature>
<dbReference type="GO" id="GO:0017056">
    <property type="term" value="F:structural constituent of nuclear pore"/>
    <property type="evidence" value="ECO:0007669"/>
    <property type="project" value="TreeGrafter"/>
</dbReference>
<feature type="compositionally biased region" description="Low complexity" evidence="2">
    <location>
        <begin position="1704"/>
        <end position="1727"/>
    </location>
</feature>
<dbReference type="GO" id="GO:0006406">
    <property type="term" value="P:mRNA export from nucleus"/>
    <property type="evidence" value="ECO:0007669"/>
    <property type="project" value="TreeGrafter"/>
</dbReference>
<feature type="coiled-coil region" evidence="1">
    <location>
        <begin position="58"/>
        <end position="120"/>
    </location>
</feature>
<evidence type="ECO:0000256" key="2">
    <source>
        <dbReference type="SAM" id="MobiDB-lite"/>
    </source>
</evidence>
<comment type="caution">
    <text evidence="3">The sequence shown here is derived from an EMBL/GenBank/DDBJ whole genome shotgun (WGS) entry which is preliminary data.</text>
</comment>
<feature type="compositionally biased region" description="Low complexity" evidence="2">
    <location>
        <begin position="1954"/>
        <end position="1972"/>
    </location>
</feature>
<feature type="compositionally biased region" description="Low complexity" evidence="2">
    <location>
        <begin position="873"/>
        <end position="891"/>
    </location>
</feature>
<keyword evidence="1" id="KW-0175">Coiled coil</keyword>
<keyword evidence="4" id="KW-1185">Reference proteome</keyword>
<evidence type="ECO:0000313" key="4">
    <source>
        <dbReference type="Proteomes" id="UP000192578"/>
    </source>
</evidence>
<feature type="compositionally biased region" description="Low complexity" evidence="2">
    <location>
        <begin position="1805"/>
        <end position="1820"/>
    </location>
</feature>